<gene>
    <name evidence="1" type="ORF">RIF29_14078</name>
</gene>
<protein>
    <submittedName>
        <fullName evidence="1">Uncharacterized protein</fullName>
    </submittedName>
</protein>
<name>A0AAN9FAQ7_CROPI</name>
<reference evidence="1 2" key="1">
    <citation type="submission" date="2024-01" db="EMBL/GenBank/DDBJ databases">
        <title>The genomes of 5 underutilized Papilionoideae crops provide insights into root nodulation and disease resistanc.</title>
        <authorList>
            <person name="Yuan L."/>
        </authorList>
    </citation>
    <scope>NUCLEOTIDE SEQUENCE [LARGE SCALE GENOMIC DNA]</scope>
    <source>
        <strain evidence="1">ZHUSHIDOU_FW_LH</strain>
        <tissue evidence="1">Leaf</tissue>
    </source>
</reference>
<sequence>MRLIIRTGGSISVIGSSVELKQYIVREDEHGEGLYCILERESEICSEIVAREDIMEAIEIAKFGINDE</sequence>
<dbReference type="EMBL" id="JAYWIO010000003">
    <property type="protein sequence ID" value="KAK7273032.1"/>
    <property type="molecule type" value="Genomic_DNA"/>
</dbReference>
<evidence type="ECO:0000313" key="2">
    <source>
        <dbReference type="Proteomes" id="UP001372338"/>
    </source>
</evidence>
<comment type="caution">
    <text evidence="1">The sequence shown here is derived from an EMBL/GenBank/DDBJ whole genome shotgun (WGS) entry which is preliminary data.</text>
</comment>
<dbReference type="Proteomes" id="UP001372338">
    <property type="component" value="Unassembled WGS sequence"/>
</dbReference>
<evidence type="ECO:0000313" key="1">
    <source>
        <dbReference type="EMBL" id="KAK7273032.1"/>
    </source>
</evidence>
<proteinExistence type="predicted"/>
<dbReference type="AlphaFoldDB" id="A0AAN9FAQ7"/>
<accession>A0AAN9FAQ7</accession>
<organism evidence="1 2">
    <name type="scientific">Crotalaria pallida</name>
    <name type="common">Smooth rattlebox</name>
    <name type="synonym">Crotalaria striata</name>
    <dbReference type="NCBI Taxonomy" id="3830"/>
    <lineage>
        <taxon>Eukaryota</taxon>
        <taxon>Viridiplantae</taxon>
        <taxon>Streptophyta</taxon>
        <taxon>Embryophyta</taxon>
        <taxon>Tracheophyta</taxon>
        <taxon>Spermatophyta</taxon>
        <taxon>Magnoliopsida</taxon>
        <taxon>eudicotyledons</taxon>
        <taxon>Gunneridae</taxon>
        <taxon>Pentapetalae</taxon>
        <taxon>rosids</taxon>
        <taxon>fabids</taxon>
        <taxon>Fabales</taxon>
        <taxon>Fabaceae</taxon>
        <taxon>Papilionoideae</taxon>
        <taxon>50 kb inversion clade</taxon>
        <taxon>genistoids sensu lato</taxon>
        <taxon>core genistoids</taxon>
        <taxon>Crotalarieae</taxon>
        <taxon>Crotalaria</taxon>
    </lineage>
</organism>
<keyword evidence="2" id="KW-1185">Reference proteome</keyword>